<organism evidence="4 5">
    <name type="scientific">Turicimonas muris</name>
    <dbReference type="NCBI Taxonomy" id="1796652"/>
    <lineage>
        <taxon>Bacteria</taxon>
        <taxon>Pseudomonadati</taxon>
        <taxon>Pseudomonadota</taxon>
        <taxon>Betaproteobacteria</taxon>
        <taxon>Burkholderiales</taxon>
        <taxon>Sutterellaceae</taxon>
        <taxon>Turicimonas</taxon>
    </lineage>
</organism>
<reference evidence="5" key="1">
    <citation type="submission" date="2017-05" db="EMBL/GenBank/DDBJ databases">
        <title>Improved OligoMM genomes.</title>
        <authorList>
            <person name="Garzetti D."/>
        </authorList>
    </citation>
    <scope>NUCLEOTIDE SEQUENCE [LARGE SCALE GENOMIC DNA]</scope>
    <source>
        <strain evidence="5">YL45</strain>
    </source>
</reference>
<feature type="transmembrane region" description="Helical" evidence="3">
    <location>
        <begin position="130"/>
        <end position="148"/>
    </location>
</feature>
<keyword evidence="3" id="KW-1133">Transmembrane helix</keyword>
<protein>
    <submittedName>
        <fullName evidence="4">Uncharacterized protein</fullName>
    </submittedName>
</protein>
<comment type="caution">
    <text evidence="4">The sequence shown here is derived from an EMBL/GenBank/DDBJ whole genome shotgun (WGS) entry which is preliminary data.</text>
</comment>
<evidence type="ECO:0000256" key="2">
    <source>
        <dbReference type="SAM" id="MobiDB-lite"/>
    </source>
</evidence>
<accession>A0A227KAN6</accession>
<keyword evidence="3" id="KW-0812">Transmembrane</keyword>
<evidence type="ECO:0000256" key="3">
    <source>
        <dbReference type="SAM" id="Phobius"/>
    </source>
</evidence>
<gene>
    <name evidence="4" type="ORF">ADH67_11755</name>
</gene>
<feature type="transmembrane region" description="Helical" evidence="3">
    <location>
        <begin position="12"/>
        <end position="33"/>
    </location>
</feature>
<dbReference type="Proteomes" id="UP000214610">
    <property type="component" value="Unassembled WGS sequence"/>
</dbReference>
<proteinExistence type="predicted"/>
<keyword evidence="5" id="KW-1185">Reference proteome</keyword>
<feature type="transmembrane region" description="Helical" evidence="3">
    <location>
        <begin position="155"/>
        <end position="174"/>
    </location>
</feature>
<evidence type="ECO:0000256" key="1">
    <source>
        <dbReference type="SAM" id="Coils"/>
    </source>
</evidence>
<evidence type="ECO:0000313" key="4">
    <source>
        <dbReference type="EMBL" id="OXE44550.1"/>
    </source>
</evidence>
<feature type="region of interest" description="Disordered" evidence="2">
    <location>
        <begin position="224"/>
        <end position="269"/>
    </location>
</feature>
<dbReference type="AlphaFoldDB" id="A0A227KAN6"/>
<dbReference type="EMBL" id="NHMP01000010">
    <property type="protein sequence ID" value="OXE44550.1"/>
    <property type="molecule type" value="Genomic_DNA"/>
</dbReference>
<sequence length="411" mass="46556">MKIFLTGLAMKVLLALICFIGMLLHSLFGYFLYVKGENIFYPEQKQIQILNKTATALLQKVPDTIEVSPSNNTENKVEVPKVEMLQKSASIEAKSEPSLQITDTYQAPEPAMKHPEFITGWAGFLQVENAVMTFILFLLGFSICCINGRGTASRWVFGFNLVFWSTLSGAVWFFHPTNTPLNILRLTFNFPEWYFVLAASGLAALLSFILYVNAFRAPIDKKKKVSNEGGDKEPALKKEVVRDGKNGVDSKLDTPLKTAPEVKNPMEPKEKKGFGFGFDRFTKKTDKEVKPDVKKDVMAEIKSKEKTENKSEIKSEFKLVKEEIKEKKDNIKTTFDSFEKPLEKPINDLKENKEKEIKENVKLDNKTVKEDKKPEDSVIILEDASTKNGTNKQAEVEKISEPIIPKNELNK</sequence>
<feature type="coiled-coil region" evidence="1">
    <location>
        <begin position="310"/>
        <end position="366"/>
    </location>
</feature>
<feature type="compositionally biased region" description="Basic and acidic residues" evidence="2">
    <location>
        <begin position="225"/>
        <end position="254"/>
    </location>
</feature>
<name>A0A227KAN6_9BURK</name>
<feature type="transmembrane region" description="Helical" evidence="3">
    <location>
        <begin position="194"/>
        <end position="214"/>
    </location>
</feature>
<keyword evidence="3" id="KW-0472">Membrane</keyword>
<keyword evidence="1" id="KW-0175">Coiled coil</keyword>
<evidence type="ECO:0000313" key="5">
    <source>
        <dbReference type="Proteomes" id="UP000214610"/>
    </source>
</evidence>